<dbReference type="Proteomes" id="UP000008138">
    <property type="component" value="Chromosome"/>
</dbReference>
<dbReference type="Pfam" id="PF04167">
    <property type="entry name" value="DUF402"/>
    <property type="match status" value="1"/>
</dbReference>
<evidence type="ECO:0000256" key="1">
    <source>
        <dbReference type="ARBA" id="ARBA00022801"/>
    </source>
</evidence>
<dbReference type="PANTHER" id="PTHR39159:SF1">
    <property type="entry name" value="UPF0374 PROTEIN YGAC"/>
    <property type="match status" value="1"/>
</dbReference>
<accession>F2L0S2</accession>
<dbReference type="eggNOG" id="arCOG04307">
    <property type="taxonomic scope" value="Archaea"/>
</dbReference>
<keyword evidence="1" id="KW-0378">Hydrolase</keyword>
<reference key="2">
    <citation type="submission" date="2011-03" db="EMBL/GenBank/DDBJ databases">
        <title>Complete genome sequence of the thermoacidophilic crenarchaeon Thermoproteus uzoniensis 768-20.</title>
        <authorList>
            <person name="Mardanov A.V."/>
            <person name="Gumerov V.M."/>
            <person name="Beletsky A.V."/>
            <person name="Prokofeva M.I."/>
            <person name="Bonch-Osmolovskaya E.A."/>
            <person name="Ravin N.V."/>
            <person name="Skryabin K.G."/>
        </authorList>
    </citation>
    <scope>NUCLEOTIDE SEQUENCE</scope>
    <source>
        <strain>768-20</strain>
    </source>
</reference>
<keyword evidence="4" id="KW-1185">Reference proteome</keyword>
<dbReference type="GeneID" id="10360788"/>
<evidence type="ECO:0000313" key="4">
    <source>
        <dbReference type="Proteomes" id="UP000008138"/>
    </source>
</evidence>
<dbReference type="STRING" id="999630.TUZN_1261"/>
<dbReference type="RefSeq" id="WP_013680073.1">
    <property type="nucleotide sequence ID" value="NC_015315.1"/>
</dbReference>
<name>F2L0S2_THEU7</name>
<sequence length="452" mass="49594">MFKARIRGIFATALTKLALDWGFSIVQPTEAIAERFGLAPDLSPPDVTVKDHESRSGVVVLGRCDAADALVGRLREELDPFVAKAKDGVKEVFVGVPYEEGGRRYVKTPGGGVAEIPGRYVVYPSPRLFTVLRPPIGPRRGVAVPELFVAGRYLELDTVGGVKYSRFIGPEDRLRLGILADGKLRRLAQGLGVRFKSSARFASEDALLEEARALYEELVRLSSGSWREGEVVRQGDCLYVVLFDSEAKRRLDEARSSVAPTIRGHHALRAQGLGKCLDLLDYAGADVYERAAEYLARGDVAILHVKPWGDVIAMRGKSLGFKNGVLVVRRELRPGGVLDGIGVRIERGFYALTCVAPGSTYVVHSYYDASGKLVGSYININSPAEIGRRVIYVDLLVDKAVSAEGERVLDLEEAAAYSEYFPRRYRNPERLIPEGKLVCTEDGIGREAPDRS</sequence>
<organism evidence="3 4">
    <name type="scientific">Thermoproteus uzoniensis (strain 768-20)</name>
    <dbReference type="NCBI Taxonomy" id="999630"/>
    <lineage>
        <taxon>Archaea</taxon>
        <taxon>Thermoproteota</taxon>
        <taxon>Thermoprotei</taxon>
        <taxon>Thermoproteales</taxon>
        <taxon>Thermoproteaceae</taxon>
        <taxon>Thermoproteus</taxon>
    </lineage>
</organism>
<dbReference type="EMBL" id="CP002590">
    <property type="protein sequence ID" value="AEA12737.1"/>
    <property type="molecule type" value="Genomic_DNA"/>
</dbReference>
<dbReference type="GO" id="GO:0016787">
    <property type="term" value="F:hydrolase activity"/>
    <property type="evidence" value="ECO:0007669"/>
    <property type="project" value="UniProtKB-KW"/>
</dbReference>
<gene>
    <name evidence="3" type="ordered locus">TUZN_1261</name>
</gene>
<proteinExistence type="predicted"/>
<dbReference type="InterPro" id="IPR007295">
    <property type="entry name" value="DUF402"/>
</dbReference>
<evidence type="ECO:0000313" key="3">
    <source>
        <dbReference type="EMBL" id="AEA12737.1"/>
    </source>
</evidence>
<evidence type="ECO:0000259" key="2">
    <source>
        <dbReference type="Pfam" id="PF04167"/>
    </source>
</evidence>
<dbReference type="PANTHER" id="PTHR39159">
    <property type="match status" value="1"/>
</dbReference>
<feature type="domain" description="DUF402" evidence="2">
    <location>
        <begin position="319"/>
        <end position="418"/>
    </location>
</feature>
<dbReference type="InterPro" id="IPR035930">
    <property type="entry name" value="FomD-like_sf"/>
</dbReference>
<dbReference type="OrthoDB" id="84798at2157"/>
<dbReference type="Gene3D" id="2.40.380.10">
    <property type="entry name" value="FomD-like"/>
    <property type="match status" value="1"/>
</dbReference>
<dbReference type="KEGG" id="tuz:TUZN_1261"/>
<dbReference type="InterPro" id="IPR050212">
    <property type="entry name" value="Ntdp-like"/>
</dbReference>
<dbReference type="HOGENOM" id="CLU_044303_0_0_2"/>
<dbReference type="SUPFAM" id="SSF159234">
    <property type="entry name" value="FomD-like"/>
    <property type="match status" value="1"/>
</dbReference>
<dbReference type="AlphaFoldDB" id="F2L0S2"/>
<reference evidence="3 4" key="1">
    <citation type="journal article" date="2011" name="J. Bacteriol.">
        <title>Complete genome sequence of the thermoacidophilic crenarchaeon Thermoproteus uzoniensis 768-20.</title>
        <authorList>
            <person name="Mardanov A.V."/>
            <person name="Gumerov V.M."/>
            <person name="Beletsky A.V."/>
            <person name="Prokofeva M.I."/>
            <person name="Bonch-Osmolovskaya E.A."/>
            <person name="Ravin N.V."/>
            <person name="Skryabin K.G."/>
        </authorList>
    </citation>
    <scope>NUCLEOTIDE SEQUENCE [LARGE SCALE GENOMIC DNA]</scope>
    <source>
        <strain evidence="3 4">768-20</strain>
    </source>
</reference>
<protein>
    <submittedName>
        <fullName evidence="3">Ribonuclease of the G/E family</fullName>
    </submittedName>
</protein>